<dbReference type="CDD" id="cd07564">
    <property type="entry name" value="nitrilases_CHs"/>
    <property type="match status" value="1"/>
</dbReference>
<keyword evidence="3" id="KW-0378">Hydrolase</keyword>
<dbReference type="AlphaFoldDB" id="A0A6A6W070"/>
<proteinExistence type="inferred from homology"/>
<dbReference type="GO" id="GO:0016787">
    <property type="term" value="F:hydrolase activity"/>
    <property type="evidence" value="ECO:0007669"/>
    <property type="project" value="UniProtKB-KW"/>
</dbReference>
<comment type="similarity">
    <text evidence="1">Belongs to the carbon-nitrogen hydrolase superfamily. Nitrilase family.</text>
</comment>
<evidence type="ECO:0000259" key="2">
    <source>
        <dbReference type="PROSITE" id="PS50263"/>
    </source>
</evidence>
<dbReference type="OrthoDB" id="10250282at2759"/>
<feature type="domain" description="CN hydrolase" evidence="2">
    <location>
        <begin position="4"/>
        <end position="306"/>
    </location>
</feature>
<dbReference type="Proteomes" id="UP000799437">
    <property type="component" value="Unassembled WGS sequence"/>
</dbReference>
<dbReference type="SUPFAM" id="SSF56317">
    <property type="entry name" value="Carbon-nitrogen hydrolase"/>
    <property type="match status" value="1"/>
</dbReference>
<evidence type="ECO:0000313" key="4">
    <source>
        <dbReference type="Proteomes" id="UP000799437"/>
    </source>
</evidence>
<reference evidence="3" key="1">
    <citation type="journal article" date="2020" name="Stud. Mycol.">
        <title>101 Dothideomycetes genomes: a test case for predicting lifestyles and emergence of pathogens.</title>
        <authorList>
            <person name="Haridas S."/>
            <person name="Albert R."/>
            <person name="Binder M."/>
            <person name="Bloem J."/>
            <person name="Labutti K."/>
            <person name="Salamov A."/>
            <person name="Andreopoulos B."/>
            <person name="Baker S."/>
            <person name="Barry K."/>
            <person name="Bills G."/>
            <person name="Bluhm B."/>
            <person name="Cannon C."/>
            <person name="Castanera R."/>
            <person name="Culley D."/>
            <person name="Daum C."/>
            <person name="Ezra D."/>
            <person name="Gonzalez J."/>
            <person name="Henrissat B."/>
            <person name="Kuo A."/>
            <person name="Liang C."/>
            <person name="Lipzen A."/>
            <person name="Lutzoni F."/>
            <person name="Magnuson J."/>
            <person name="Mondo S."/>
            <person name="Nolan M."/>
            <person name="Ohm R."/>
            <person name="Pangilinan J."/>
            <person name="Park H.-J."/>
            <person name="Ramirez L."/>
            <person name="Alfaro M."/>
            <person name="Sun H."/>
            <person name="Tritt A."/>
            <person name="Yoshinaga Y."/>
            <person name="Zwiers L.-H."/>
            <person name="Turgeon B."/>
            <person name="Goodwin S."/>
            <person name="Spatafora J."/>
            <person name="Crous P."/>
            <person name="Grigoriev I."/>
        </authorList>
    </citation>
    <scope>NUCLEOTIDE SEQUENCE</scope>
    <source>
        <strain evidence="3">CBS 121739</strain>
    </source>
</reference>
<dbReference type="RefSeq" id="XP_033598356.1">
    <property type="nucleotide sequence ID" value="XM_033747246.1"/>
</dbReference>
<organism evidence="3 4">
    <name type="scientific">Pseudovirgaria hyperparasitica</name>
    <dbReference type="NCBI Taxonomy" id="470096"/>
    <lineage>
        <taxon>Eukaryota</taxon>
        <taxon>Fungi</taxon>
        <taxon>Dikarya</taxon>
        <taxon>Ascomycota</taxon>
        <taxon>Pezizomycotina</taxon>
        <taxon>Dothideomycetes</taxon>
        <taxon>Dothideomycetes incertae sedis</taxon>
        <taxon>Acrospermales</taxon>
        <taxon>Acrospermaceae</taxon>
        <taxon>Pseudovirgaria</taxon>
    </lineage>
</organism>
<dbReference type="InterPro" id="IPR044149">
    <property type="entry name" value="Nitrilases_CHs"/>
</dbReference>
<accession>A0A6A6W070</accession>
<name>A0A6A6W070_9PEZI</name>
<dbReference type="PROSITE" id="PS50263">
    <property type="entry name" value="CN_HYDROLASE"/>
    <property type="match status" value="1"/>
</dbReference>
<protein>
    <submittedName>
        <fullName evidence="3">Carbon-nitrogen hydrolase</fullName>
    </submittedName>
</protein>
<evidence type="ECO:0000313" key="3">
    <source>
        <dbReference type="EMBL" id="KAF2755905.1"/>
    </source>
</evidence>
<evidence type="ECO:0000256" key="1">
    <source>
        <dbReference type="ARBA" id="ARBA00008129"/>
    </source>
</evidence>
<dbReference type="InterPro" id="IPR003010">
    <property type="entry name" value="C-N_Hydrolase"/>
</dbReference>
<dbReference type="Pfam" id="PF00795">
    <property type="entry name" value="CN_hydrolase"/>
    <property type="match status" value="1"/>
</dbReference>
<dbReference type="PANTHER" id="PTHR46044">
    <property type="entry name" value="NITRILASE"/>
    <property type="match status" value="1"/>
</dbReference>
<gene>
    <name evidence="3" type="ORF">EJ05DRAFT_502379</name>
</gene>
<keyword evidence="4" id="KW-1185">Reference proteome</keyword>
<dbReference type="EMBL" id="ML996576">
    <property type="protein sequence ID" value="KAF2755905.1"/>
    <property type="molecule type" value="Genomic_DNA"/>
</dbReference>
<sequence>MSQIRVAACHLSPIVFSARATTDKCIAAIKTAAKNATGLVVFPESFIPAFPVWSALQAPTDNHDFFRLMTSESVVVSNGKYVDAIREEAKKNGIMVSLGISERLSSRDGTLYNSNLLIGADGGILAHHRKLVPTFFEKLTWAPGDGAGLVVPQTPFGRIGALICGENTNPLARFSLMEQGEQVHISTFPPIWPTRVPSTSASSGKNYDNVAANRTRAAGHCFEAKCFGLVCSGYLDNASIEKISSMSTDQAFMRDALAGSPRAATFFLDPTGAAKNGYTVDNRTGEQKVVEYLRDTENVLYADLDLNETIEGKQYHDVAGGYQRFDVFKFEVNRSRRIGT</sequence>
<dbReference type="GeneID" id="54488300"/>
<dbReference type="Gene3D" id="3.60.110.10">
    <property type="entry name" value="Carbon-nitrogen hydrolase"/>
    <property type="match status" value="1"/>
</dbReference>
<dbReference type="InterPro" id="IPR036526">
    <property type="entry name" value="C-N_Hydrolase_sf"/>
</dbReference>
<dbReference type="PANTHER" id="PTHR46044:SF2">
    <property type="entry name" value="CN HYDROLASE DOMAIN-CONTAINING PROTEIN"/>
    <property type="match status" value="1"/>
</dbReference>